<evidence type="ECO:0000256" key="3">
    <source>
        <dbReference type="ARBA" id="ARBA00022603"/>
    </source>
</evidence>
<name>A0ABZ2EKT4_9BACT</name>
<dbReference type="PANTHER" id="PTHR42933:SF4">
    <property type="entry name" value="TYPE I RESTRICTION ENZYME ECOKI METHYLASE SUBUNIT"/>
    <property type="match status" value="1"/>
</dbReference>
<evidence type="ECO:0000256" key="4">
    <source>
        <dbReference type="ARBA" id="ARBA00022679"/>
    </source>
</evidence>
<organism evidence="10 11">
    <name type="scientific">Mycovorax composti</name>
    <dbReference type="NCBI Taxonomy" id="2962693"/>
    <lineage>
        <taxon>Bacteria</taxon>
        <taxon>Pseudomonadati</taxon>
        <taxon>Bacteroidota</taxon>
        <taxon>Chitinophagia</taxon>
        <taxon>Chitinophagales</taxon>
        <taxon>Chitinophagaceae</taxon>
        <taxon>Mycovorax</taxon>
    </lineage>
</organism>
<gene>
    <name evidence="10" type="ORF">PIECOFPK_01832</name>
</gene>
<dbReference type="PRINTS" id="PR00507">
    <property type="entry name" value="N12N6MTFRASE"/>
</dbReference>
<dbReference type="PANTHER" id="PTHR42933">
    <property type="entry name" value="SLR6095 PROTEIN"/>
    <property type="match status" value="1"/>
</dbReference>
<evidence type="ECO:0000256" key="7">
    <source>
        <dbReference type="ARBA" id="ARBA00047942"/>
    </source>
</evidence>
<dbReference type="Pfam" id="PF12161">
    <property type="entry name" value="HsdM_N"/>
    <property type="match status" value="1"/>
</dbReference>
<proteinExistence type="inferred from homology"/>
<comment type="similarity">
    <text evidence="1">Belongs to the N(4)/N(6)-methyltransferase family.</text>
</comment>
<dbReference type="RefSeq" id="WP_409965663.1">
    <property type="nucleotide sequence ID" value="NZ_CP144143.1"/>
</dbReference>
<evidence type="ECO:0000256" key="5">
    <source>
        <dbReference type="ARBA" id="ARBA00022691"/>
    </source>
</evidence>
<feature type="domain" description="DNA methylase adenine-specific" evidence="8">
    <location>
        <begin position="154"/>
        <end position="455"/>
    </location>
</feature>
<dbReference type="EC" id="2.1.1.72" evidence="2"/>
<feature type="domain" description="N6 adenine-specific DNA methyltransferase N-terminal" evidence="9">
    <location>
        <begin position="7"/>
        <end position="107"/>
    </location>
</feature>
<accession>A0ABZ2EKT4</accession>
<dbReference type="InterPro" id="IPR003356">
    <property type="entry name" value="DNA_methylase_A-5"/>
</dbReference>
<dbReference type="InterPro" id="IPR002052">
    <property type="entry name" value="DNA_methylase_N6_adenine_CS"/>
</dbReference>
<reference evidence="11" key="1">
    <citation type="submission" date="2024-01" db="EMBL/GenBank/DDBJ databases">
        <title>Mycovorax composti gen. nov. sp. nov., a member of the family Chitinophagaceae isolated from button mushroom compost.</title>
        <authorList>
            <person name="Thai M."/>
            <person name="Bell T.L."/>
            <person name="Kertesz M.A."/>
        </authorList>
    </citation>
    <scope>NUCLEOTIDE SEQUENCE [LARGE SCALE GENOMIC DNA]</scope>
    <source>
        <strain evidence="11">C216</strain>
    </source>
</reference>
<evidence type="ECO:0000256" key="6">
    <source>
        <dbReference type="ARBA" id="ARBA00022747"/>
    </source>
</evidence>
<keyword evidence="5" id="KW-0949">S-adenosyl-L-methionine</keyword>
<evidence type="ECO:0000259" key="8">
    <source>
        <dbReference type="Pfam" id="PF02384"/>
    </source>
</evidence>
<keyword evidence="4" id="KW-0808">Transferase</keyword>
<dbReference type="InterPro" id="IPR029063">
    <property type="entry name" value="SAM-dependent_MTases_sf"/>
</dbReference>
<evidence type="ECO:0000259" key="9">
    <source>
        <dbReference type="Pfam" id="PF12161"/>
    </source>
</evidence>
<evidence type="ECO:0000256" key="2">
    <source>
        <dbReference type="ARBA" id="ARBA00011900"/>
    </source>
</evidence>
<dbReference type="InterPro" id="IPR051537">
    <property type="entry name" value="DNA_Adenine_Mtase"/>
</dbReference>
<dbReference type="SUPFAM" id="SSF53335">
    <property type="entry name" value="S-adenosyl-L-methionine-dependent methyltransferases"/>
    <property type="match status" value="1"/>
</dbReference>
<dbReference type="Gene3D" id="1.20.1260.30">
    <property type="match status" value="1"/>
</dbReference>
<keyword evidence="3" id="KW-0489">Methyltransferase</keyword>
<dbReference type="EMBL" id="CP144143">
    <property type="protein sequence ID" value="WWC84099.1"/>
    <property type="molecule type" value="Genomic_DNA"/>
</dbReference>
<evidence type="ECO:0000313" key="11">
    <source>
        <dbReference type="Proteomes" id="UP001321305"/>
    </source>
</evidence>
<evidence type="ECO:0000313" key="10">
    <source>
        <dbReference type="EMBL" id="WWC84099.1"/>
    </source>
</evidence>
<comment type="catalytic activity">
    <reaction evidence="7">
        <text>a 2'-deoxyadenosine in DNA + S-adenosyl-L-methionine = an N(6)-methyl-2'-deoxyadenosine in DNA + S-adenosyl-L-homocysteine + H(+)</text>
        <dbReference type="Rhea" id="RHEA:15197"/>
        <dbReference type="Rhea" id="RHEA-COMP:12418"/>
        <dbReference type="Rhea" id="RHEA-COMP:12419"/>
        <dbReference type="ChEBI" id="CHEBI:15378"/>
        <dbReference type="ChEBI" id="CHEBI:57856"/>
        <dbReference type="ChEBI" id="CHEBI:59789"/>
        <dbReference type="ChEBI" id="CHEBI:90615"/>
        <dbReference type="ChEBI" id="CHEBI:90616"/>
        <dbReference type="EC" id="2.1.1.72"/>
    </reaction>
</comment>
<dbReference type="Gene3D" id="3.40.50.150">
    <property type="entry name" value="Vaccinia Virus protein VP39"/>
    <property type="match status" value="1"/>
</dbReference>
<dbReference type="PROSITE" id="PS00092">
    <property type="entry name" value="N6_MTASE"/>
    <property type="match status" value="1"/>
</dbReference>
<sequence length="489" mass="55990">MFEQTFKNIDDILYKDAGADSELDYIEQTSWVLFLRYLDQLESEKADEAALEGKEYQYILDEQFRWPNWAMPKTADGKLDHHKAMTGPDLVQFVDLKLFPYLASFKQKAIDNPKSIEYKIGEIFSELKNKVKSGYNLREIIEMVDELPFGSSKDKHELSHLYETKIKNMGNAGRNGGQYYTPRPLIRAMIEVVNPQIGEKVYDAACGSAGFLCEAYAYMYERMEKTTKNLKILQEETFYGKEKKNLAYIIGVMNMILHGIEAPNIIHTNTLTENIRDIQEKDRYHVILANPPFGGKERKEVQQNFDIKTSETAFLFLQHFIKSLKAGGRAGIVIKNTFLSNTDNASISLRKYLLESCNLHTILDMPGGTFLGAGVKTVVLFFTKGEPTQKIWYYQLDPGRTLGKTNPLNDADMQEFIQLQKEKTVSEKSWIIDIADIDTSTYDLSVKNPNKKEEVKLRSPQEILAEMEMLDKEAENVRTLISKIIGLPD</sequence>
<dbReference type="InterPro" id="IPR038333">
    <property type="entry name" value="T1MK-like_N_sf"/>
</dbReference>
<dbReference type="InterPro" id="IPR022749">
    <property type="entry name" value="D12N6_MeTrfase_N"/>
</dbReference>
<keyword evidence="6" id="KW-0680">Restriction system</keyword>
<keyword evidence="11" id="KW-1185">Reference proteome</keyword>
<dbReference type="Proteomes" id="UP001321305">
    <property type="component" value="Chromosome"/>
</dbReference>
<evidence type="ECO:0000256" key="1">
    <source>
        <dbReference type="ARBA" id="ARBA00006594"/>
    </source>
</evidence>
<protein>
    <recommendedName>
        <fullName evidence="2">site-specific DNA-methyltransferase (adenine-specific)</fullName>
        <ecNumber evidence="2">2.1.1.72</ecNumber>
    </recommendedName>
</protein>
<dbReference type="Pfam" id="PF02384">
    <property type="entry name" value="N6_Mtase"/>
    <property type="match status" value="1"/>
</dbReference>